<dbReference type="AlphaFoldDB" id="A0A2H3KL30"/>
<comment type="caution">
    <text evidence="1">The sequence shown here is derived from an EMBL/GenBank/DDBJ whole genome shotgun (WGS) entry which is preliminary data.</text>
</comment>
<dbReference type="Proteomes" id="UP000220828">
    <property type="component" value="Unassembled WGS sequence"/>
</dbReference>
<dbReference type="RefSeq" id="WP_014083949.1">
    <property type="nucleotide sequence ID" value="NZ_CBCSFI010000027.1"/>
</dbReference>
<dbReference type="EMBL" id="PCMW01000018">
    <property type="protein sequence ID" value="PDS26246.1"/>
    <property type="molecule type" value="Genomic_DNA"/>
</dbReference>
<dbReference type="Gene3D" id="2.130.10.10">
    <property type="entry name" value="YVTN repeat-like/Quinoprotein amine dehydrogenase"/>
    <property type="match status" value="1"/>
</dbReference>
<dbReference type="GO" id="GO:0016603">
    <property type="term" value="F:glutaminyl-peptide cyclotransferase activity"/>
    <property type="evidence" value="ECO:0007669"/>
    <property type="project" value="InterPro"/>
</dbReference>
<evidence type="ECO:0000313" key="1">
    <source>
        <dbReference type="EMBL" id="PDS26246.1"/>
    </source>
</evidence>
<protein>
    <submittedName>
        <fullName evidence="1">Glutamine cyclotransferase</fullName>
    </submittedName>
</protein>
<dbReference type="OrthoDB" id="9783700at2"/>
<proteinExistence type="predicted"/>
<evidence type="ECO:0000313" key="2">
    <source>
        <dbReference type="Proteomes" id="UP000220828"/>
    </source>
</evidence>
<name>A0A2H3KL30_9FLAO</name>
<dbReference type="OMA" id="NDKLFQV"/>
<keyword evidence="1" id="KW-0808">Transferase</keyword>
<dbReference type="InterPro" id="IPR011044">
    <property type="entry name" value="Quino_amine_DH_bsu"/>
</dbReference>
<dbReference type="InterPro" id="IPR007788">
    <property type="entry name" value="QCT"/>
</dbReference>
<sequence>MKNYKLLYYSMLTVFLLGLYSCNSTKENMFSFDKKSFKSQYTRSESMQIGIENPENKAIDSIIFYLNEKNIGAQKGAGAFKFELKNQILGLQDVKALVYFEGKNQEIVSKIEIVSSIEPQLLNYKIVNTFPHDTTSFTEGFEFYGNDLYEGTGQKGTSRLLKTQYQTGKIVDYIKLDNQYFGEGITILKDKVYQLTWQDKLGFIYDLKTWKLEKTFQFDQNIEGWGLTNDGTHLYQSDGTARIWTMDAATQKMVSHINVYSGSTKIESLNELEWMNGKLLANIWHKDAIVVIDPNSGAVEGILDLSALHQKIKSKSEEAVLNGIAFRKSTNTIFVTGKNWDKTFEITLQ</sequence>
<dbReference type="SUPFAM" id="SSF50969">
    <property type="entry name" value="YVTN repeat-like/Quinoprotein amine dehydrogenase"/>
    <property type="match status" value="1"/>
</dbReference>
<dbReference type="Pfam" id="PF05096">
    <property type="entry name" value="Glu_cyclase_2"/>
    <property type="match status" value="1"/>
</dbReference>
<dbReference type="PANTHER" id="PTHR31270">
    <property type="entry name" value="GLUTAMINYL-PEPTIDE CYCLOTRANSFERASE"/>
    <property type="match status" value="1"/>
</dbReference>
<reference evidence="1 2" key="1">
    <citation type="submission" date="2017-09" db="EMBL/GenBank/DDBJ databases">
        <title>Whole genomes of Flavobacteriaceae.</title>
        <authorList>
            <person name="Stine C."/>
            <person name="Li C."/>
            <person name="Tadesse D."/>
        </authorList>
    </citation>
    <scope>NUCLEOTIDE SEQUENCE [LARGE SCALE GENOMIC DNA]</scope>
    <source>
        <strain evidence="1 2">ATCC 35036</strain>
    </source>
</reference>
<dbReference type="PROSITE" id="PS51257">
    <property type="entry name" value="PROKAR_LIPOPROTEIN"/>
    <property type="match status" value="1"/>
</dbReference>
<organism evidence="1 2">
    <name type="scientific">Flavobacterium branchiophilum</name>
    <dbReference type="NCBI Taxonomy" id="55197"/>
    <lineage>
        <taxon>Bacteria</taxon>
        <taxon>Pseudomonadati</taxon>
        <taxon>Bacteroidota</taxon>
        <taxon>Flavobacteriia</taxon>
        <taxon>Flavobacteriales</taxon>
        <taxon>Flavobacteriaceae</taxon>
        <taxon>Flavobacterium</taxon>
    </lineage>
</organism>
<accession>A0A2H3KL30</accession>
<dbReference type="PANTHER" id="PTHR31270:SF1">
    <property type="entry name" value="GLUTAMINYL-PEPTIDE CYCLOTRANSFERASE"/>
    <property type="match status" value="1"/>
</dbReference>
<dbReference type="InterPro" id="IPR015943">
    <property type="entry name" value="WD40/YVTN_repeat-like_dom_sf"/>
</dbReference>
<gene>
    <name evidence="1" type="ORF">B0A77_02730</name>
</gene>